<dbReference type="Proteomes" id="UP000297983">
    <property type="component" value="Unassembled WGS sequence"/>
</dbReference>
<sequence>MAVPILLVVLTGCSAFFPENVTPTASVSSPEPVACSQQDAQLTWHPMQDAEPAALGHRELTVTADASESAVDTELPYNSSLVSDTLRSRDYFTPDWIDFLLSEFARTGQTEMTDLGHPRADFEAAKPSVPLVGVTIIGFQTGQIQVAFDLRCAGDDAGSGLLTTGGNGLYATVLFCGVPITPMPAGEGESLYQTQLRSYCPNHN</sequence>
<accession>A0A4R9AXF9</accession>
<name>A0A4R9AXF9_9MICO</name>
<protein>
    <submittedName>
        <fullName evidence="1">Uncharacterized protein</fullName>
    </submittedName>
</protein>
<dbReference type="RefSeq" id="WP_134551665.1">
    <property type="nucleotide sequence ID" value="NZ_SOHL01000015.1"/>
</dbReference>
<comment type="caution">
    <text evidence="1">The sequence shown here is derived from an EMBL/GenBank/DDBJ whole genome shotgun (WGS) entry which is preliminary data.</text>
</comment>
<dbReference type="EMBL" id="SOHL01000015">
    <property type="protein sequence ID" value="TFD70859.1"/>
    <property type="molecule type" value="Genomic_DNA"/>
</dbReference>
<evidence type="ECO:0000313" key="2">
    <source>
        <dbReference type="Proteomes" id="UP000297983"/>
    </source>
</evidence>
<evidence type="ECO:0000313" key="1">
    <source>
        <dbReference type="EMBL" id="TFD70859.1"/>
    </source>
</evidence>
<organism evidence="1 2">
    <name type="scientific">Cryobacterium gelidum</name>
    <dbReference type="NCBI Taxonomy" id="1259164"/>
    <lineage>
        <taxon>Bacteria</taxon>
        <taxon>Bacillati</taxon>
        <taxon>Actinomycetota</taxon>
        <taxon>Actinomycetes</taxon>
        <taxon>Micrococcales</taxon>
        <taxon>Microbacteriaceae</taxon>
        <taxon>Cryobacterium</taxon>
    </lineage>
</organism>
<gene>
    <name evidence="1" type="ORF">E3T50_09855</name>
</gene>
<dbReference type="AlphaFoldDB" id="A0A4R9AXF9"/>
<keyword evidence="2" id="KW-1185">Reference proteome</keyword>
<reference evidence="1 2" key="1">
    <citation type="submission" date="2019-03" db="EMBL/GenBank/DDBJ databases">
        <title>Genomics of glacier-inhabiting Cryobacterium strains.</title>
        <authorList>
            <person name="Liu Q."/>
            <person name="Xin Y.-H."/>
        </authorList>
    </citation>
    <scope>NUCLEOTIDE SEQUENCE [LARGE SCALE GENOMIC DNA]</scope>
    <source>
        <strain evidence="1 2">Hz16</strain>
    </source>
</reference>
<proteinExistence type="predicted"/>